<dbReference type="EMBL" id="BARU01029905">
    <property type="protein sequence ID" value="GAH72365.1"/>
    <property type="molecule type" value="Genomic_DNA"/>
</dbReference>
<dbReference type="AlphaFoldDB" id="X1ISX4"/>
<gene>
    <name evidence="1" type="ORF">S03H2_47520</name>
</gene>
<comment type="caution">
    <text evidence="1">The sequence shown here is derived from an EMBL/GenBank/DDBJ whole genome shotgun (WGS) entry which is preliminary data.</text>
</comment>
<name>X1ISX4_9ZZZZ</name>
<sequence>MALAADSPQVLVTGDMNSIPIIDNDIVYEGAMVGLSVTTDEPGYGKPLAAGDVAADEIFLGHSIFKVDNTGGAKGAKNIRLRTGRYRLLCALAGVITDVGKPVYASDDETLSLTNVDKE</sequence>
<evidence type="ECO:0000313" key="1">
    <source>
        <dbReference type="EMBL" id="GAH72365.1"/>
    </source>
</evidence>
<accession>X1ISX4</accession>
<proteinExistence type="predicted"/>
<organism evidence="1">
    <name type="scientific">marine sediment metagenome</name>
    <dbReference type="NCBI Taxonomy" id="412755"/>
    <lineage>
        <taxon>unclassified sequences</taxon>
        <taxon>metagenomes</taxon>
        <taxon>ecological metagenomes</taxon>
    </lineage>
</organism>
<feature type="non-terminal residue" evidence="1">
    <location>
        <position position="119"/>
    </location>
</feature>
<protein>
    <submittedName>
        <fullName evidence="1">Uncharacterized protein</fullName>
    </submittedName>
</protein>
<reference evidence="1" key="1">
    <citation type="journal article" date="2014" name="Front. Microbiol.">
        <title>High frequency of phylogenetically diverse reductive dehalogenase-homologous genes in deep subseafloor sedimentary metagenomes.</title>
        <authorList>
            <person name="Kawai M."/>
            <person name="Futagami T."/>
            <person name="Toyoda A."/>
            <person name="Takaki Y."/>
            <person name="Nishi S."/>
            <person name="Hori S."/>
            <person name="Arai W."/>
            <person name="Tsubouchi T."/>
            <person name="Morono Y."/>
            <person name="Uchiyama I."/>
            <person name="Ito T."/>
            <person name="Fujiyama A."/>
            <person name="Inagaki F."/>
            <person name="Takami H."/>
        </authorList>
    </citation>
    <scope>NUCLEOTIDE SEQUENCE</scope>
    <source>
        <strain evidence="1">Expedition CK06-06</strain>
    </source>
</reference>